<name>F0VBN0_NEOCL</name>
<proteinExistence type="predicted"/>
<feature type="region of interest" description="Disordered" evidence="1">
    <location>
        <begin position="136"/>
        <end position="353"/>
    </location>
</feature>
<feature type="compositionally biased region" description="Basic and acidic residues" evidence="1">
    <location>
        <begin position="230"/>
        <end position="241"/>
    </location>
</feature>
<dbReference type="OMA" id="PLEICIF"/>
<dbReference type="EMBL" id="LN714484">
    <property type="protein sequence ID" value="CEL68319.1"/>
    <property type="molecule type" value="Genomic_DNA"/>
</dbReference>
<reference evidence="5" key="3">
    <citation type="journal article" date="2012" name="PLoS Pathog.">
        <title>Comparative genomics of the apicomplexan parasites Toxoplasma gondii and Neospora caninum: Coccidia differing in host range and transmission strategy.</title>
        <authorList>
            <person name="Reid A.J."/>
            <person name="Vermont S.J."/>
            <person name="Cotton J.A."/>
            <person name="Harris D."/>
            <person name="Hill-Cawthorne G.A."/>
            <person name="Konen-Waisman S."/>
            <person name="Latham S.M."/>
            <person name="Mourier T."/>
            <person name="Norton R."/>
            <person name="Quail M.A."/>
            <person name="Sanders M."/>
            <person name="Shanmugam D."/>
            <person name="Sohal A."/>
            <person name="Wasmuth J.D."/>
            <person name="Brunk B."/>
            <person name="Grigg M.E."/>
            <person name="Howard J.C."/>
            <person name="Parkinson J."/>
            <person name="Roos D.S."/>
            <person name="Trees A.J."/>
            <person name="Berriman M."/>
            <person name="Pain A."/>
            <person name="Wastling J.M."/>
        </authorList>
    </citation>
    <scope>NUCLEOTIDE SEQUENCE [LARGE SCALE GENOMIC DNA]</scope>
    <source>
        <strain evidence="5">Liverpool</strain>
    </source>
</reference>
<reference evidence="3" key="2">
    <citation type="submission" date="2011-03" db="EMBL/GenBank/DDBJ databases">
        <title>Comparative genomics and transcriptomics of Neospora caninum and Toxoplasma gondii.</title>
        <authorList>
            <person name="Reid A.J."/>
            <person name="Sohal A."/>
            <person name="Harris D."/>
            <person name="Quail M."/>
            <person name="Sanders M."/>
            <person name="Berriman M."/>
            <person name="Wastling J.M."/>
            <person name="Pain A."/>
        </authorList>
    </citation>
    <scope>NUCLEOTIDE SEQUENCE</scope>
    <source>
        <strain evidence="3">Liverpool</strain>
    </source>
</reference>
<feature type="compositionally biased region" description="Basic and acidic residues" evidence="1">
    <location>
        <begin position="196"/>
        <end position="222"/>
    </location>
</feature>
<feature type="region of interest" description="Disordered" evidence="1">
    <location>
        <begin position="52"/>
        <end position="91"/>
    </location>
</feature>
<accession>F0VBN0</accession>
<feature type="compositionally biased region" description="Pro residues" evidence="1">
    <location>
        <begin position="333"/>
        <end position="343"/>
    </location>
</feature>
<feature type="compositionally biased region" description="Polar residues" evidence="1">
    <location>
        <begin position="307"/>
        <end position="330"/>
    </location>
</feature>
<dbReference type="InterPro" id="IPR001173">
    <property type="entry name" value="Glyco_trans_2-like"/>
</dbReference>
<gene>
    <name evidence="4" type="ORF">BN1204_040890</name>
    <name evidence="3" type="ORF">NCLIV_040890</name>
</gene>
<dbReference type="Pfam" id="PF00535">
    <property type="entry name" value="Glycos_transf_2"/>
    <property type="match status" value="1"/>
</dbReference>
<feature type="domain" description="Glycosyltransferase 2-like" evidence="2">
    <location>
        <begin position="359"/>
        <end position="502"/>
    </location>
</feature>
<dbReference type="GeneID" id="13440000"/>
<organism evidence="3 5">
    <name type="scientific">Neospora caninum (strain Liverpool)</name>
    <dbReference type="NCBI Taxonomy" id="572307"/>
    <lineage>
        <taxon>Eukaryota</taxon>
        <taxon>Sar</taxon>
        <taxon>Alveolata</taxon>
        <taxon>Apicomplexa</taxon>
        <taxon>Conoidasida</taxon>
        <taxon>Coccidia</taxon>
        <taxon>Eucoccidiorida</taxon>
        <taxon>Eimeriorina</taxon>
        <taxon>Sarcocystidae</taxon>
        <taxon>Neospora</taxon>
    </lineage>
</organism>
<dbReference type="InterPro" id="IPR029044">
    <property type="entry name" value="Nucleotide-diphossugar_trans"/>
</dbReference>
<reference evidence="3" key="1">
    <citation type="submission" date="2011-02" db="EMBL/GenBank/DDBJ databases">
        <authorList>
            <person name="Aslett M."/>
        </authorList>
    </citation>
    <scope>NUCLEOTIDE SEQUENCE</scope>
    <source>
        <strain evidence="3">Liverpool</strain>
    </source>
</reference>
<evidence type="ECO:0000256" key="1">
    <source>
        <dbReference type="SAM" id="MobiDB-lite"/>
    </source>
</evidence>
<dbReference type="Proteomes" id="UP000007494">
    <property type="component" value="Chromosome IX"/>
</dbReference>
<dbReference type="SUPFAM" id="SSF53448">
    <property type="entry name" value="Nucleotide-diphospho-sugar transferases"/>
    <property type="match status" value="1"/>
</dbReference>
<dbReference type="GO" id="GO:0016758">
    <property type="term" value="F:hexosyltransferase activity"/>
    <property type="evidence" value="ECO:0007669"/>
    <property type="project" value="UniProtKB-ARBA"/>
</dbReference>
<keyword evidence="5" id="KW-1185">Reference proteome</keyword>
<dbReference type="RefSeq" id="XP_003881047.1">
    <property type="nucleotide sequence ID" value="XM_003880998.1"/>
</dbReference>
<evidence type="ECO:0000313" key="5">
    <source>
        <dbReference type="Proteomes" id="UP000007494"/>
    </source>
</evidence>
<dbReference type="EMBL" id="FR823385">
    <property type="protein sequence ID" value="CBZ51014.1"/>
    <property type="molecule type" value="Genomic_DNA"/>
</dbReference>
<evidence type="ECO:0000313" key="4">
    <source>
        <dbReference type="EMBL" id="CEL68319.1"/>
    </source>
</evidence>
<dbReference type="CDD" id="cd00761">
    <property type="entry name" value="Glyco_tranf_GTA_type"/>
    <property type="match status" value="1"/>
</dbReference>
<dbReference type="InParanoid" id="F0VBN0"/>
<dbReference type="PANTHER" id="PTHR22916">
    <property type="entry name" value="GLYCOSYLTRANSFERASE"/>
    <property type="match status" value="1"/>
</dbReference>
<dbReference type="OrthoDB" id="206708at2759"/>
<keyword evidence="3" id="KW-0808">Transferase</keyword>
<feature type="compositionally biased region" description="Low complexity" evidence="1">
    <location>
        <begin position="52"/>
        <end position="71"/>
    </location>
</feature>
<protein>
    <submittedName>
        <fullName evidence="4">Glycosyl transferase, group 2 family domain-containing protein, putative</fullName>
    </submittedName>
    <submittedName>
        <fullName evidence="3">Putative glycosyl transferase, group 2 family domain-containing protein</fullName>
    </submittedName>
</protein>
<feature type="compositionally biased region" description="Low complexity" evidence="1">
    <location>
        <begin position="344"/>
        <end position="353"/>
    </location>
</feature>
<evidence type="ECO:0000313" key="3">
    <source>
        <dbReference type="EMBL" id="CBZ51014.1"/>
    </source>
</evidence>
<feature type="compositionally biased region" description="Low complexity" evidence="1">
    <location>
        <begin position="270"/>
        <end position="306"/>
    </location>
</feature>
<dbReference type="eggNOG" id="KOG2977">
    <property type="taxonomic scope" value="Eukaryota"/>
</dbReference>
<dbReference type="Gene3D" id="3.90.550.10">
    <property type="entry name" value="Spore Coat Polysaccharide Biosynthesis Protein SpsA, Chain A"/>
    <property type="match status" value="2"/>
</dbReference>
<feature type="compositionally biased region" description="Polar residues" evidence="1">
    <location>
        <begin position="78"/>
        <end position="91"/>
    </location>
</feature>
<dbReference type="VEuPathDB" id="ToxoDB:NCLIV_040890"/>
<dbReference type="AlphaFoldDB" id="F0VBN0"/>
<dbReference type="PANTHER" id="PTHR22916:SF3">
    <property type="entry name" value="UDP-GLCNAC:BETAGAL BETA-1,3-N-ACETYLGLUCOSAMINYLTRANSFERASE-LIKE PROTEIN 1"/>
    <property type="match status" value="1"/>
</dbReference>
<sequence length="714" mass="77815">MELPHVSDLLHLDPHDTQCPRWPRILYRSPLYSTLGIPLPCLSPSFSNLSSSSSSSSSASTSSSSSASSSSECRSLATPASSTVDRSSQETGAIPGTRVTVSVIITAKNAGPFIEAAVESLLAQTYVRRRQLREAARIQEDAPPPSPVLLSPPGEPAMRRGPENAGESGLQLGDDRQGEQLSLTPEPGDAQSLEKGGVERAKKMRYSPREEAPNEAKHKPVERLAGTSSRGDRSPRSEECLAVHPQPRAVLKTHAASCQSLTCAPPHPSPSSGAASPLLAPDSPTVPTSHSHASSESPSPSRLLSSVTPLGSSPDTTFSSPCSTSRTASARPTPDPVVSPPSPSSDAASPLTSGDSLTPLEICIFDDGSTDSTLDVLLGSLAPKCFAKRVLLTVAASPSASSSESGGVGYGRNQAVRVSSGDFLCFMDADDEALPERIELQLREARRRPKAIVGCGFVRHPPQSTGRYTHWLNTLSDAQLITSRFRECTLLMPTWFMPRAVFERVGGFVEGRNLRFLQPFQSESRAQTAARKGFGGGDPRQPAALPEDLLFLYRHVREGGDLVRLPAPLYVYKYHEKCTSFTVSSDLLWELRIHEFQRQVMESLHRPWIIWSVGRDGKRFYRSLSVENKRRVMAFVDIDPKKVARGAYVDSFPPLKGRKIPIYFWEAARTLQSPSEQKPIFVVCVKYEMPPLNSLEQKLDMLGMKEGEDFFFFC</sequence>
<reference evidence="4" key="4">
    <citation type="journal article" date="2015" name="PLoS ONE">
        <title>Comprehensive Evaluation of Toxoplasma gondii VEG and Neospora caninum LIV Genomes with Tachyzoite Stage Transcriptome and Proteome Defines Novel Transcript Features.</title>
        <authorList>
            <person name="Ramaprasad A."/>
            <person name="Mourier T."/>
            <person name="Naeem R."/>
            <person name="Malas T.B."/>
            <person name="Moussa E."/>
            <person name="Panigrahi A."/>
            <person name="Vermont S.J."/>
            <person name="Otto T.D."/>
            <person name="Wastling J."/>
            <person name="Pain A."/>
        </authorList>
    </citation>
    <scope>NUCLEOTIDE SEQUENCE</scope>
    <source>
        <strain evidence="4">Liverpool</strain>
    </source>
</reference>
<evidence type="ECO:0000259" key="2">
    <source>
        <dbReference type="Pfam" id="PF00535"/>
    </source>
</evidence>